<gene>
    <name evidence="1" type="ORF">BCR32DRAFT_187272</name>
</gene>
<reference evidence="1 2" key="1">
    <citation type="submission" date="2016-08" db="EMBL/GenBank/DDBJ databases">
        <title>A Parts List for Fungal Cellulosomes Revealed by Comparative Genomics.</title>
        <authorList>
            <consortium name="DOE Joint Genome Institute"/>
            <person name="Haitjema C.H."/>
            <person name="Gilmore S.P."/>
            <person name="Henske J.K."/>
            <person name="Solomon K.V."/>
            <person name="De Groot R."/>
            <person name="Kuo A."/>
            <person name="Mondo S.J."/>
            <person name="Salamov A.A."/>
            <person name="Labutti K."/>
            <person name="Zhao Z."/>
            <person name="Chiniquy J."/>
            <person name="Barry K."/>
            <person name="Brewer H.M."/>
            <person name="Purvine S.O."/>
            <person name="Wright A.T."/>
            <person name="Boxma B."/>
            <person name="Van Alen T."/>
            <person name="Hackstein J.H."/>
            <person name="Baker S.E."/>
            <person name="Grigoriev I.V."/>
            <person name="O'Malley M.A."/>
        </authorList>
    </citation>
    <scope>NUCLEOTIDE SEQUENCE [LARGE SCALE GENOMIC DNA]</scope>
    <source>
        <strain evidence="1 2">S4</strain>
    </source>
</reference>
<evidence type="ECO:0000313" key="2">
    <source>
        <dbReference type="Proteomes" id="UP000193944"/>
    </source>
</evidence>
<dbReference type="EMBL" id="MCFG01000657">
    <property type="protein sequence ID" value="ORX63296.1"/>
    <property type="molecule type" value="Genomic_DNA"/>
</dbReference>
<comment type="caution">
    <text evidence="1">The sequence shown here is derived from an EMBL/GenBank/DDBJ whole genome shotgun (WGS) entry which is preliminary data.</text>
</comment>
<feature type="non-terminal residue" evidence="1">
    <location>
        <position position="1"/>
    </location>
</feature>
<feature type="non-terminal residue" evidence="1">
    <location>
        <position position="63"/>
    </location>
</feature>
<reference evidence="1 2" key="2">
    <citation type="submission" date="2016-08" db="EMBL/GenBank/DDBJ databases">
        <title>Pervasive Adenine N6-methylation of Active Genes in Fungi.</title>
        <authorList>
            <consortium name="DOE Joint Genome Institute"/>
            <person name="Mondo S.J."/>
            <person name="Dannebaum R.O."/>
            <person name="Kuo R.C."/>
            <person name="Labutti K."/>
            <person name="Haridas S."/>
            <person name="Kuo A."/>
            <person name="Salamov A."/>
            <person name="Ahrendt S.R."/>
            <person name="Lipzen A."/>
            <person name="Sullivan W."/>
            <person name="Andreopoulos W.B."/>
            <person name="Clum A."/>
            <person name="Lindquist E."/>
            <person name="Daum C."/>
            <person name="Ramamoorthy G.K."/>
            <person name="Gryganskyi A."/>
            <person name="Culley D."/>
            <person name="Magnuson J.K."/>
            <person name="James T.Y."/>
            <person name="O'Malley M.A."/>
            <person name="Stajich J.E."/>
            <person name="Spatafora J.W."/>
            <person name="Visel A."/>
            <person name="Grigoriev I.V."/>
        </authorList>
    </citation>
    <scope>NUCLEOTIDE SEQUENCE [LARGE SCALE GENOMIC DNA]</scope>
    <source>
        <strain evidence="1 2">S4</strain>
    </source>
</reference>
<keyword evidence="2" id="KW-1185">Reference proteome</keyword>
<organism evidence="1 2">
    <name type="scientific">Anaeromyces robustus</name>
    <dbReference type="NCBI Taxonomy" id="1754192"/>
    <lineage>
        <taxon>Eukaryota</taxon>
        <taxon>Fungi</taxon>
        <taxon>Fungi incertae sedis</taxon>
        <taxon>Chytridiomycota</taxon>
        <taxon>Chytridiomycota incertae sedis</taxon>
        <taxon>Neocallimastigomycetes</taxon>
        <taxon>Neocallimastigales</taxon>
        <taxon>Neocallimastigaceae</taxon>
        <taxon>Anaeromyces</taxon>
    </lineage>
</organism>
<name>A0A1Y1VQJ1_9FUNG</name>
<accession>A0A1Y1VQJ1</accession>
<dbReference type="Proteomes" id="UP000193944">
    <property type="component" value="Unassembled WGS sequence"/>
</dbReference>
<sequence length="63" mass="7274">SPRIRAELIKNLKLEKFDKKDIIGAIRELEINSLIVNDPDHSYISKRREVSEDELAIVTAKIE</sequence>
<dbReference type="AlphaFoldDB" id="A0A1Y1VQJ1"/>
<proteinExistence type="predicted"/>
<protein>
    <submittedName>
        <fullName evidence="1">Uncharacterized protein</fullName>
    </submittedName>
</protein>
<evidence type="ECO:0000313" key="1">
    <source>
        <dbReference type="EMBL" id="ORX63296.1"/>
    </source>
</evidence>